<protein>
    <submittedName>
        <fullName evidence="2">Uncharacterized protein</fullName>
    </submittedName>
</protein>
<feature type="region of interest" description="Disordered" evidence="1">
    <location>
        <begin position="99"/>
        <end position="191"/>
    </location>
</feature>
<name>A0ABD3H3Q4_9MARC</name>
<comment type="caution">
    <text evidence="2">The sequence shown here is derived from an EMBL/GenBank/DDBJ whole genome shotgun (WGS) entry which is preliminary data.</text>
</comment>
<organism evidence="2 3">
    <name type="scientific">Riccia sorocarpa</name>
    <dbReference type="NCBI Taxonomy" id="122646"/>
    <lineage>
        <taxon>Eukaryota</taxon>
        <taxon>Viridiplantae</taxon>
        <taxon>Streptophyta</taxon>
        <taxon>Embryophyta</taxon>
        <taxon>Marchantiophyta</taxon>
        <taxon>Marchantiopsida</taxon>
        <taxon>Marchantiidae</taxon>
        <taxon>Marchantiales</taxon>
        <taxon>Ricciaceae</taxon>
        <taxon>Riccia</taxon>
    </lineage>
</organism>
<dbReference type="EMBL" id="JBJQOH010000006">
    <property type="protein sequence ID" value="KAL3685212.1"/>
    <property type="molecule type" value="Genomic_DNA"/>
</dbReference>
<gene>
    <name evidence="2" type="ORF">R1sor_003234</name>
</gene>
<accession>A0ABD3H3Q4</accession>
<evidence type="ECO:0000313" key="2">
    <source>
        <dbReference type="EMBL" id="KAL3685212.1"/>
    </source>
</evidence>
<dbReference type="AlphaFoldDB" id="A0ABD3H3Q4"/>
<proteinExistence type="predicted"/>
<feature type="compositionally biased region" description="Basic and acidic residues" evidence="1">
    <location>
        <begin position="105"/>
        <end position="119"/>
    </location>
</feature>
<keyword evidence="3" id="KW-1185">Reference proteome</keyword>
<sequence length="216" mass="24499">MLDIGDIGEQAIEDLRIRSKEVDELRKKVEELERKLAQQRVWRENADVKVHQLVEENAKLQGRLMKVRLESSEASADFRFMLRHSKFLESELRRVKSHMRKRKRAREDATMEDFTREDIISSSSNHSGSDGEVRTLSAPTTTAAPGIRTPIERGNIDSAPGRIRITPEEQGSIDEAPLAMRSGSPKGPAPRIDCMYSVPVIIRTQSQRQCASDCMQ</sequence>
<reference evidence="2 3" key="1">
    <citation type="submission" date="2024-09" db="EMBL/GenBank/DDBJ databases">
        <title>Chromosome-scale assembly of Riccia sorocarpa.</title>
        <authorList>
            <person name="Paukszto L."/>
        </authorList>
    </citation>
    <scope>NUCLEOTIDE SEQUENCE [LARGE SCALE GENOMIC DNA]</scope>
    <source>
        <strain evidence="2">LP-2024</strain>
        <tissue evidence="2">Aerial parts of the thallus</tissue>
    </source>
</reference>
<evidence type="ECO:0000313" key="3">
    <source>
        <dbReference type="Proteomes" id="UP001633002"/>
    </source>
</evidence>
<dbReference type="Proteomes" id="UP001633002">
    <property type="component" value="Unassembled WGS sequence"/>
</dbReference>
<evidence type="ECO:0000256" key="1">
    <source>
        <dbReference type="SAM" id="MobiDB-lite"/>
    </source>
</evidence>